<organism evidence="2 3">
    <name type="scientific">Blattamonas nauphoetae</name>
    <dbReference type="NCBI Taxonomy" id="2049346"/>
    <lineage>
        <taxon>Eukaryota</taxon>
        <taxon>Metamonada</taxon>
        <taxon>Preaxostyla</taxon>
        <taxon>Oxymonadida</taxon>
        <taxon>Blattamonas</taxon>
    </lineage>
</organism>
<evidence type="ECO:0000313" key="2">
    <source>
        <dbReference type="EMBL" id="KAK2948896.1"/>
    </source>
</evidence>
<evidence type="ECO:0000256" key="1">
    <source>
        <dbReference type="SAM" id="MobiDB-lite"/>
    </source>
</evidence>
<proteinExistence type="predicted"/>
<protein>
    <submittedName>
        <fullName evidence="2">Uncharacterized protein</fullName>
    </submittedName>
</protein>
<gene>
    <name evidence="2" type="ORF">BLNAU_16114</name>
</gene>
<evidence type="ECO:0000313" key="3">
    <source>
        <dbReference type="Proteomes" id="UP001281761"/>
    </source>
</evidence>
<comment type="caution">
    <text evidence="2">The sequence shown here is derived from an EMBL/GenBank/DDBJ whole genome shotgun (WGS) entry which is preliminary data.</text>
</comment>
<name>A0ABQ9XF20_9EUKA</name>
<dbReference type="EMBL" id="JARBJD010000166">
    <property type="protein sequence ID" value="KAK2948896.1"/>
    <property type="molecule type" value="Genomic_DNA"/>
</dbReference>
<dbReference type="Proteomes" id="UP001281761">
    <property type="component" value="Unassembled WGS sequence"/>
</dbReference>
<accession>A0ABQ9XF20</accession>
<sequence length="74" mass="8146">MMSKILTQLTTRHKRTAKALLLLLSETSPPLKDGKRSEYSPPKPETTIAGQLLSKEKKKRIETLVGRGKGSSAL</sequence>
<keyword evidence="3" id="KW-1185">Reference proteome</keyword>
<reference evidence="2 3" key="1">
    <citation type="journal article" date="2022" name="bioRxiv">
        <title>Genomics of Preaxostyla Flagellates Illuminates Evolutionary Transitions and the Path Towards Mitochondrial Loss.</title>
        <authorList>
            <person name="Novak L.V.F."/>
            <person name="Treitli S.C."/>
            <person name="Pyrih J."/>
            <person name="Halakuc P."/>
            <person name="Pipaliya S.V."/>
            <person name="Vacek V."/>
            <person name="Brzon O."/>
            <person name="Soukal P."/>
            <person name="Eme L."/>
            <person name="Dacks J.B."/>
            <person name="Karnkowska A."/>
            <person name="Elias M."/>
            <person name="Hampl V."/>
        </authorList>
    </citation>
    <scope>NUCLEOTIDE SEQUENCE [LARGE SCALE GENOMIC DNA]</scope>
    <source>
        <strain evidence="2">NAU3</strain>
        <tissue evidence="2">Gut</tissue>
    </source>
</reference>
<feature type="region of interest" description="Disordered" evidence="1">
    <location>
        <begin position="27"/>
        <end position="46"/>
    </location>
</feature>